<evidence type="ECO:0000313" key="2">
    <source>
        <dbReference type="Proteomes" id="UP000326582"/>
    </source>
</evidence>
<dbReference type="EMBL" id="CP038489">
    <property type="protein sequence ID" value="QFZ29917.1"/>
    <property type="molecule type" value="Genomic_DNA"/>
</dbReference>
<organism evidence="1 2">
    <name type="scientific">Clavispora lusitaniae</name>
    <name type="common">Candida lusitaniae</name>
    <dbReference type="NCBI Taxonomy" id="36911"/>
    <lineage>
        <taxon>Eukaryota</taxon>
        <taxon>Fungi</taxon>
        <taxon>Dikarya</taxon>
        <taxon>Ascomycota</taxon>
        <taxon>Saccharomycotina</taxon>
        <taxon>Pichiomycetes</taxon>
        <taxon>Metschnikowiaceae</taxon>
        <taxon>Clavispora</taxon>
    </lineage>
</organism>
<reference evidence="2" key="1">
    <citation type="journal article" date="2019" name="MBio">
        <title>Comparative genomics for the elucidation of multidrug resistance (MDR) in Candida lusitaniae.</title>
        <authorList>
            <person name="Kannan A."/>
            <person name="Asner S.A."/>
            <person name="Trachsel E."/>
            <person name="Kelly S."/>
            <person name="Parker J."/>
            <person name="Sanglard D."/>
        </authorList>
    </citation>
    <scope>NUCLEOTIDE SEQUENCE [LARGE SCALE GENOMIC DNA]</scope>
    <source>
        <strain evidence="2">P1</strain>
    </source>
</reference>
<dbReference type="Proteomes" id="UP000326582">
    <property type="component" value="Chromosome 6"/>
</dbReference>
<accession>A0ACD0WSB5</accession>
<evidence type="ECO:0000313" key="1">
    <source>
        <dbReference type="EMBL" id="QFZ29917.1"/>
    </source>
</evidence>
<name>A0ACD0WSB5_CLALS</name>
<keyword evidence="2" id="KW-1185">Reference proteome</keyword>
<gene>
    <name evidence="1" type="ORF">EJF14_60431</name>
</gene>
<keyword evidence="1" id="KW-0238">DNA-binding</keyword>
<proteinExistence type="predicted"/>
<protein>
    <submittedName>
        <fullName evidence="1">DNA-binding protein</fullName>
    </submittedName>
</protein>
<sequence length="607" mass="67471">MEHQPEMGAQPEIGGAQALLQLGTSKEDEEKALREQQLNDAVEAAVMQYVGGMEQEKRSGDKDKNDKAGAHHDNSNDHDNDNSNSSNVNDDKAHEAGNDSGSNNGHNIDNSNNGNDNSNTDINNDNNNNDNNNNDNNNNNGNNRTNGNNGTNGGNGNNGNNDNGNGTNINDSDNINNIMHLHDINNINNMNNMNNIHDSNVMHDGELPIDIDYPWDRFLHDKGIDPELASLDTEHDQLVHAAILGAGELAKQLAPAKRPKRPVARAKYDCTTLDGLVAQAASEACAWYNAQADAGADGPRLFSPEEIAIVESFVDGYCRLHNLSRADICRRVWASERTKDSFWESVTKVLPYRSRASVYKHIRRQYHVFEVRARWTPAEDELLRKVAGACKTNWKKVGEALGRMPEDCRDRWRNYVKCGSNRAANKWSPEEERTLRTIVTDMLAHKETPINWTVVSERMNGVRSRIQCRYKWNKLVRRESLARVSSMDARTKAWLVGRMAASRWPDADAVDWEYLSHACREEQKAAWSGADLRTAFEHMRASVRDGKTLPLAAVLSKLAASMYEPERTEPAGPTAEAAASSVATATVAAVAGVSAHEAEHQEYSLWR</sequence>